<feature type="domain" description="N-acetyltransferase" evidence="4">
    <location>
        <begin position="2"/>
        <end position="170"/>
    </location>
</feature>
<evidence type="ECO:0000256" key="2">
    <source>
        <dbReference type="ARBA" id="ARBA00023315"/>
    </source>
</evidence>
<evidence type="ECO:0000259" key="4">
    <source>
        <dbReference type="PROSITE" id="PS51186"/>
    </source>
</evidence>
<dbReference type="Proteomes" id="UP001302602">
    <property type="component" value="Unassembled WGS sequence"/>
</dbReference>
<reference evidence="5" key="1">
    <citation type="journal article" date="2023" name="Mol. Phylogenet. Evol.">
        <title>Genome-scale phylogeny and comparative genomics of the fungal order Sordariales.</title>
        <authorList>
            <person name="Hensen N."/>
            <person name="Bonometti L."/>
            <person name="Westerberg I."/>
            <person name="Brannstrom I.O."/>
            <person name="Guillou S."/>
            <person name="Cros-Aarteil S."/>
            <person name="Calhoun S."/>
            <person name="Haridas S."/>
            <person name="Kuo A."/>
            <person name="Mondo S."/>
            <person name="Pangilinan J."/>
            <person name="Riley R."/>
            <person name="LaButti K."/>
            <person name="Andreopoulos B."/>
            <person name="Lipzen A."/>
            <person name="Chen C."/>
            <person name="Yan M."/>
            <person name="Daum C."/>
            <person name="Ng V."/>
            <person name="Clum A."/>
            <person name="Steindorff A."/>
            <person name="Ohm R.A."/>
            <person name="Martin F."/>
            <person name="Silar P."/>
            <person name="Natvig D.O."/>
            <person name="Lalanne C."/>
            <person name="Gautier V."/>
            <person name="Ament-Velasquez S.L."/>
            <person name="Kruys A."/>
            <person name="Hutchinson M.I."/>
            <person name="Powell A.J."/>
            <person name="Barry K."/>
            <person name="Miller A.N."/>
            <person name="Grigoriev I.V."/>
            <person name="Debuchy R."/>
            <person name="Gladieux P."/>
            <person name="Hiltunen Thoren M."/>
            <person name="Johannesson H."/>
        </authorList>
    </citation>
    <scope>NUCLEOTIDE SEQUENCE</scope>
    <source>
        <strain evidence="5">CBS 731.68</strain>
    </source>
</reference>
<dbReference type="PANTHER" id="PTHR43877:SF2">
    <property type="entry name" value="AMINOALKYLPHOSPHONATE N-ACETYLTRANSFERASE-RELATED"/>
    <property type="match status" value="1"/>
</dbReference>
<dbReference type="InterPro" id="IPR000182">
    <property type="entry name" value="GNAT_dom"/>
</dbReference>
<dbReference type="InterPro" id="IPR050832">
    <property type="entry name" value="Bact_Acetyltransf"/>
</dbReference>
<keyword evidence="6" id="KW-1185">Reference proteome</keyword>
<dbReference type="EMBL" id="MU853229">
    <property type="protein sequence ID" value="KAK4123064.1"/>
    <property type="molecule type" value="Genomic_DNA"/>
</dbReference>
<dbReference type="RefSeq" id="XP_062646835.1">
    <property type="nucleotide sequence ID" value="XM_062796360.1"/>
</dbReference>
<keyword evidence="1" id="KW-0808">Transferase</keyword>
<name>A0AAN6TYN7_9PEZI</name>
<feature type="region of interest" description="Disordered" evidence="3">
    <location>
        <begin position="145"/>
        <end position="173"/>
    </location>
</feature>
<evidence type="ECO:0000256" key="1">
    <source>
        <dbReference type="ARBA" id="ARBA00022679"/>
    </source>
</evidence>
<accession>A0AAN6TYN7</accession>
<dbReference type="SUPFAM" id="SSF55729">
    <property type="entry name" value="Acyl-CoA N-acyltransferases (Nat)"/>
    <property type="match status" value="1"/>
</dbReference>
<dbReference type="PANTHER" id="PTHR43877">
    <property type="entry name" value="AMINOALKYLPHOSPHONATE N-ACETYLTRANSFERASE-RELATED-RELATED"/>
    <property type="match status" value="1"/>
</dbReference>
<reference evidence="5" key="2">
    <citation type="submission" date="2023-05" db="EMBL/GenBank/DDBJ databases">
        <authorList>
            <consortium name="Lawrence Berkeley National Laboratory"/>
            <person name="Steindorff A."/>
            <person name="Hensen N."/>
            <person name="Bonometti L."/>
            <person name="Westerberg I."/>
            <person name="Brannstrom I.O."/>
            <person name="Guillou S."/>
            <person name="Cros-Aarteil S."/>
            <person name="Calhoun S."/>
            <person name="Haridas S."/>
            <person name="Kuo A."/>
            <person name="Mondo S."/>
            <person name="Pangilinan J."/>
            <person name="Riley R."/>
            <person name="Labutti K."/>
            <person name="Andreopoulos B."/>
            <person name="Lipzen A."/>
            <person name="Chen C."/>
            <person name="Yanf M."/>
            <person name="Daum C."/>
            <person name="Ng V."/>
            <person name="Clum A."/>
            <person name="Ohm R."/>
            <person name="Martin F."/>
            <person name="Silar P."/>
            <person name="Natvig D."/>
            <person name="Lalanne C."/>
            <person name="Gautier V."/>
            <person name="Ament-Velasquez S.L."/>
            <person name="Kruys A."/>
            <person name="Hutchinson M.I."/>
            <person name="Powell A.J."/>
            <person name="Barry K."/>
            <person name="Miller A.N."/>
            <person name="Grigoriev I.V."/>
            <person name="Debuchy R."/>
            <person name="Gladieux P."/>
            <person name="Thoren M.H."/>
            <person name="Johannesson H."/>
        </authorList>
    </citation>
    <scope>NUCLEOTIDE SEQUENCE</scope>
    <source>
        <strain evidence="5">CBS 731.68</strain>
    </source>
</reference>
<sequence>MIDIQVLQPDDWQLWRSLRLQALAEAPHAFGATLADWQGSGDREQRWRARLAIPGSRNVIARLEGRPVGMVSGVPAERGGDGPDDDAIELISMWVSPEARGRGVGDQLVGEMERWAAGLGVRTMRLSVRPSNAAAVALYRRHGLKETGESIGDATPDRTDQERVMAKQVPGRR</sequence>
<evidence type="ECO:0000313" key="6">
    <source>
        <dbReference type="Proteomes" id="UP001302602"/>
    </source>
</evidence>
<evidence type="ECO:0000256" key="3">
    <source>
        <dbReference type="SAM" id="MobiDB-lite"/>
    </source>
</evidence>
<feature type="compositionally biased region" description="Basic and acidic residues" evidence="3">
    <location>
        <begin position="155"/>
        <end position="165"/>
    </location>
</feature>
<dbReference type="Pfam" id="PF00583">
    <property type="entry name" value="Acetyltransf_1"/>
    <property type="match status" value="1"/>
</dbReference>
<proteinExistence type="predicted"/>
<dbReference type="GeneID" id="87833128"/>
<evidence type="ECO:0000313" key="5">
    <source>
        <dbReference type="EMBL" id="KAK4123064.1"/>
    </source>
</evidence>
<dbReference type="Gene3D" id="3.40.630.30">
    <property type="match status" value="1"/>
</dbReference>
<gene>
    <name evidence="5" type="ORF">N657DRAFT_681212</name>
</gene>
<protein>
    <submittedName>
        <fullName evidence="5">Acyl-CoA N-acyltransferase</fullName>
    </submittedName>
</protein>
<keyword evidence="2" id="KW-0012">Acyltransferase</keyword>
<dbReference type="AlphaFoldDB" id="A0AAN6TYN7"/>
<dbReference type="PROSITE" id="PS51186">
    <property type="entry name" value="GNAT"/>
    <property type="match status" value="1"/>
</dbReference>
<dbReference type="GO" id="GO:0016747">
    <property type="term" value="F:acyltransferase activity, transferring groups other than amino-acyl groups"/>
    <property type="evidence" value="ECO:0007669"/>
    <property type="project" value="InterPro"/>
</dbReference>
<dbReference type="CDD" id="cd04301">
    <property type="entry name" value="NAT_SF"/>
    <property type="match status" value="1"/>
</dbReference>
<organism evidence="5 6">
    <name type="scientific">Parathielavia appendiculata</name>
    <dbReference type="NCBI Taxonomy" id="2587402"/>
    <lineage>
        <taxon>Eukaryota</taxon>
        <taxon>Fungi</taxon>
        <taxon>Dikarya</taxon>
        <taxon>Ascomycota</taxon>
        <taxon>Pezizomycotina</taxon>
        <taxon>Sordariomycetes</taxon>
        <taxon>Sordariomycetidae</taxon>
        <taxon>Sordariales</taxon>
        <taxon>Chaetomiaceae</taxon>
        <taxon>Parathielavia</taxon>
    </lineage>
</organism>
<comment type="caution">
    <text evidence="5">The sequence shown here is derived from an EMBL/GenBank/DDBJ whole genome shotgun (WGS) entry which is preliminary data.</text>
</comment>
<dbReference type="InterPro" id="IPR016181">
    <property type="entry name" value="Acyl_CoA_acyltransferase"/>
</dbReference>